<dbReference type="STRING" id="659014.SAMN04487996_109107"/>
<sequence length="142" mass="16347">MVSNSISPNSDWQVTIGFYTAVHIINAHLATFNLHYQTHESVKNAISPFGNIESLRVPEGIYKAYVKLQSLSRRARYLVNDSTSENSEASFIHAIHLARALRHLDTIMQYFCGKYPAQFDKIHIKCCELTQNENLRHYILLH</sequence>
<dbReference type="AlphaFoldDB" id="A0A1G7IWC8"/>
<evidence type="ECO:0000313" key="1">
    <source>
        <dbReference type="EMBL" id="SDF16609.1"/>
    </source>
</evidence>
<organism evidence="1 2">
    <name type="scientific">Dyadobacter soli</name>
    <dbReference type="NCBI Taxonomy" id="659014"/>
    <lineage>
        <taxon>Bacteria</taxon>
        <taxon>Pseudomonadati</taxon>
        <taxon>Bacteroidota</taxon>
        <taxon>Cytophagia</taxon>
        <taxon>Cytophagales</taxon>
        <taxon>Spirosomataceae</taxon>
        <taxon>Dyadobacter</taxon>
    </lineage>
</organism>
<name>A0A1G7IWC8_9BACT</name>
<accession>A0A1G7IWC8</accession>
<protein>
    <recommendedName>
        <fullName evidence="3">HEPN domain-containing protein</fullName>
    </recommendedName>
</protein>
<keyword evidence="2" id="KW-1185">Reference proteome</keyword>
<proteinExistence type="predicted"/>
<reference evidence="2" key="1">
    <citation type="submission" date="2016-10" db="EMBL/GenBank/DDBJ databases">
        <authorList>
            <person name="Varghese N."/>
            <person name="Submissions S."/>
        </authorList>
    </citation>
    <scope>NUCLEOTIDE SEQUENCE [LARGE SCALE GENOMIC DNA]</scope>
    <source>
        <strain evidence="2">DSM 25329</strain>
    </source>
</reference>
<dbReference type="EMBL" id="FNAN01000009">
    <property type="protein sequence ID" value="SDF16609.1"/>
    <property type="molecule type" value="Genomic_DNA"/>
</dbReference>
<dbReference type="Proteomes" id="UP000198748">
    <property type="component" value="Unassembled WGS sequence"/>
</dbReference>
<evidence type="ECO:0000313" key="2">
    <source>
        <dbReference type="Proteomes" id="UP000198748"/>
    </source>
</evidence>
<gene>
    <name evidence="1" type="ORF">SAMN04487996_109107</name>
</gene>
<evidence type="ECO:0008006" key="3">
    <source>
        <dbReference type="Google" id="ProtNLM"/>
    </source>
</evidence>